<keyword evidence="2" id="KW-1185">Reference proteome</keyword>
<organism evidence="1 2">
    <name type="scientific">Melia azedarach</name>
    <name type="common">Chinaberry tree</name>
    <dbReference type="NCBI Taxonomy" id="155640"/>
    <lineage>
        <taxon>Eukaryota</taxon>
        <taxon>Viridiplantae</taxon>
        <taxon>Streptophyta</taxon>
        <taxon>Embryophyta</taxon>
        <taxon>Tracheophyta</taxon>
        <taxon>Spermatophyta</taxon>
        <taxon>Magnoliopsida</taxon>
        <taxon>eudicotyledons</taxon>
        <taxon>Gunneridae</taxon>
        <taxon>Pentapetalae</taxon>
        <taxon>rosids</taxon>
        <taxon>malvids</taxon>
        <taxon>Sapindales</taxon>
        <taxon>Meliaceae</taxon>
        <taxon>Melia</taxon>
    </lineage>
</organism>
<gene>
    <name evidence="1" type="ORF">OWV82_006620</name>
</gene>
<accession>A0ACC1YIG5</accession>
<comment type="caution">
    <text evidence="1">The sequence shown here is derived from an EMBL/GenBank/DDBJ whole genome shotgun (WGS) entry which is preliminary data.</text>
</comment>
<reference evidence="1 2" key="1">
    <citation type="journal article" date="2023" name="Science">
        <title>Complex scaffold remodeling in plant triterpene biosynthesis.</title>
        <authorList>
            <person name="De La Pena R."/>
            <person name="Hodgson H."/>
            <person name="Liu J.C."/>
            <person name="Stephenson M.J."/>
            <person name="Martin A.C."/>
            <person name="Owen C."/>
            <person name="Harkess A."/>
            <person name="Leebens-Mack J."/>
            <person name="Jimenez L.E."/>
            <person name="Osbourn A."/>
            <person name="Sattely E.S."/>
        </authorList>
    </citation>
    <scope>NUCLEOTIDE SEQUENCE [LARGE SCALE GENOMIC DNA]</scope>
    <source>
        <strain evidence="2">cv. JPN11</strain>
        <tissue evidence="1">Leaf</tissue>
    </source>
</reference>
<proteinExistence type="predicted"/>
<evidence type="ECO:0000313" key="2">
    <source>
        <dbReference type="Proteomes" id="UP001164539"/>
    </source>
</evidence>
<dbReference type="Proteomes" id="UP001164539">
    <property type="component" value="Chromosome 3"/>
</dbReference>
<name>A0ACC1YIG5_MELAZ</name>
<protein>
    <submittedName>
        <fullName evidence="1">Flocculation protein FLO11-like</fullName>
    </submittedName>
</protein>
<dbReference type="EMBL" id="CM051396">
    <property type="protein sequence ID" value="KAJ4723226.1"/>
    <property type="molecule type" value="Genomic_DNA"/>
</dbReference>
<sequence length="289" mass="31889">MSQETLANHPQEEVEEGLLLLREAAAVNSSSSPFFDESTDRFSHLHLTNRPPCTSCGYRRFSTSSASSGSHKRPSSENPSSSYEPNPKKPNHNDDYTNFRAGFSKIPLSPPPQETQPFLRRCVSDPYNPPIPPVVGETPLSPVQNPEVACPGTPLSNAIATSKLPPRPPTLRRSVSDPMPSPAKTFSSSCESPSAEWLKSTGDCMREMSRKWDELLRYEEDSATAERSRQTDHPSEDNDTDAAMENSAKGFNEAVKVERKGEALIIHFKCPCGAVYQILLLGGNCYYKL</sequence>
<evidence type="ECO:0000313" key="1">
    <source>
        <dbReference type="EMBL" id="KAJ4723226.1"/>
    </source>
</evidence>